<dbReference type="AlphaFoldDB" id="Q08XW6"/>
<dbReference type="STRING" id="378806.STAUR_6686"/>
<evidence type="ECO:0000313" key="2">
    <source>
        <dbReference type="EMBL" id="EAU65310.1"/>
    </source>
</evidence>
<accession>Q08XW6</accession>
<keyword evidence="3" id="KW-1185">Reference proteome</keyword>
<evidence type="ECO:0000313" key="3">
    <source>
        <dbReference type="Proteomes" id="UP000001351"/>
    </source>
</evidence>
<dbReference type="PATRIC" id="fig|378806.16.peg.4324"/>
<evidence type="ECO:0000313" key="1">
    <source>
        <dbReference type="EMBL" id="ADO74443.1"/>
    </source>
</evidence>
<dbReference type="GO" id="GO:0008237">
    <property type="term" value="F:metallopeptidase activity"/>
    <property type="evidence" value="ECO:0007669"/>
    <property type="project" value="InterPro"/>
</dbReference>
<proteinExistence type="predicted"/>
<gene>
    <name evidence="1" type="ordered locus">STAUR_6686</name>
    <name evidence="2" type="ORF">STIAU_8079</name>
</gene>
<evidence type="ECO:0000313" key="4">
    <source>
        <dbReference type="Proteomes" id="UP000032702"/>
    </source>
</evidence>
<dbReference type="HOGENOM" id="CLU_1077325_0_0_7"/>
<dbReference type="KEGG" id="sur:STAUR_6686"/>
<dbReference type="eggNOG" id="ENOG502ZM06">
    <property type="taxonomic scope" value="Bacteria"/>
</dbReference>
<sequence>MDLRLLEKPMHFPSREAALPHRRLPRWIALGWVSVLSFVAWRQLPLAHASHSHNGSYQVHVSTIHGNDGTATSPGSQDEEYCILSHTAAVNATQMANLIEETLVKLSDSQIWDGTGEWRVDLWRAKKFCNEFDSASRAAIEIEYQIANSWASQCGGDIYSCVVQDNPVVDPVNGHTHFKWVYSYLKAEHISGNLTRARKFINHETGHILGLKDPDYSGHCMNSVMHNDLYSSLGCTDPVWHPTASDFTSVKKIQDRRN</sequence>
<dbReference type="InterPro" id="IPR024079">
    <property type="entry name" value="MetalloPept_cat_dom_sf"/>
</dbReference>
<organism evidence="2 4">
    <name type="scientific">Stigmatella aurantiaca (strain DW4/3-1)</name>
    <dbReference type="NCBI Taxonomy" id="378806"/>
    <lineage>
        <taxon>Bacteria</taxon>
        <taxon>Pseudomonadati</taxon>
        <taxon>Myxococcota</taxon>
        <taxon>Myxococcia</taxon>
        <taxon>Myxococcales</taxon>
        <taxon>Cystobacterineae</taxon>
        <taxon>Archangiaceae</taxon>
        <taxon>Stigmatella</taxon>
    </lineage>
</organism>
<dbReference type="Gene3D" id="3.40.390.10">
    <property type="entry name" value="Collagenase (Catalytic Domain)"/>
    <property type="match status" value="1"/>
</dbReference>
<dbReference type="SUPFAM" id="SSF55486">
    <property type="entry name" value="Metalloproteases ('zincins'), catalytic domain"/>
    <property type="match status" value="1"/>
</dbReference>
<reference evidence="2 4" key="1">
    <citation type="submission" date="2006-04" db="EMBL/GenBank/DDBJ databases">
        <authorList>
            <person name="Nierman W.C."/>
        </authorList>
    </citation>
    <scope>NUCLEOTIDE SEQUENCE [LARGE SCALE GENOMIC DNA]</scope>
    <source>
        <strain evidence="2 4">DW4/3-1</strain>
    </source>
</reference>
<protein>
    <submittedName>
        <fullName evidence="2">Uncharacterized protein</fullName>
    </submittedName>
</protein>
<name>Q08XW6_STIAD</name>
<dbReference type="Proteomes" id="UP000001351">
    <property type="component" value="Chromosome"/>
</dbReference>
<dbReference type="OrthoDB" id="3359195at2"/>
<reference evidence="1 3" key="2">
    <citation type="journal article" date="2011" name="Mol. Biol. Evol.">
        <title>Comparative genomic analysis of fruiting body formation in Myxococcales.</title>
        <authorList>
            <person name="Huntley S."/>
            <person name="Hamann N."/>
            <person name="Wegener-Feldbrugge S."/>
            <person name="Treuner-Lange A."/>
            <person name="Kube M."/>
            <person name="Reinhardt R."/>
            <person name="Klages S."/>
            <person name="Muller R."/>
            <person name="Ronning C.M."/>
            <person name="Nierman W.C."/>
            <person name="Sogaard-Andersen L."/>
        </authorList>
    </citation>
    <scope>NUCLEOTIDE SEQUENCE [LARGE SCALE GENOMIC DNA]</scope>
    <source>
        <strain evidence="1 3">DW4/3-1</strain>
    </source>
</reference>
<dbReference type="EMBL" id="AAMD01000086">
    <property type="protein sequence ID" value="EAU65310.1"/>
    <property type="molecule type" value="Genomic_DNA"/>
</dbReference>
<dbReference type="EMBL" id="CP002271">
    <property type="protein sequence ID" value="ADO74443.1"/>
    <property type="molecule type" value="Genomic_DNA"/>
</dbReference>
<dbReference type="Proteomes" id="UP000032702">
    <property type="component" value="Unassembled WGS sequence"/>
</dbReference>